<dbReference type="SUPFAM" id="SSF49785">
    <property type="entry name" value="Galactose-binding domain-like"/>
    <property type="match status" value="1"/>
</dbReference>
<name>A0A1M6UC07_9FIRM</name>
<keyword evidence="4" id="KW-1185">Reference proteome</keyword>
<accession>A0A1M6UC07</accession>
<dbReference type="Gene3D" id="1.10.3020.10">
    <property type="entry name" value="alpha-amino acid ester hydrolase ( Helical cap domain)"/>
    <property type="match status" value="1"/>
</dbReference>
<dbReference type="Pfam" id="PF08530">
    <property type="entry name" value="PepX_C"/>
    <property type="match status" value="1"/>
</dbReference>
<dbReference type="Proteomes" id="UP000184386">
    <property type="component" value="Unassembled WGS sequence"/>
</dbReference>
<organism evidence="3 4">
    <name type="scientific">Anaerocolumna jejuensis DSM 15929</name>
    <dbReference type="NCBI Taxonomy" id="1121322"/>
    <lineage>
        <taxon>Bacteria</taxon>
        <taxon>Bacillati</taxon>
        <taxon>Bacillota</taxon>
        <taxon>Clostridia</taxon>
        <taxon>Lachnospirales</taxon>
        <taxon>Lachnospiraceae</taxon>
        <taxon>Anaerocolumna</taxon>
    </lineage>
</organism>
<protein>
    <recommendedName>
        <fullName evidence="2">Xaa-Pro dipeptidyl-peptidase C-terminal domain-containing protein</fullName>
    </recommendedName>
</protein>
<dbReference type="SMART" id="SM00939">
    <property type="entry name" value="PepX_C"/>
    <property type="match status" value="1"/>
</dbReference>
<evidence type="ECO:0000313" key="3">
    <source>
        <dbReference type="EMBL" id="SHK66707.1"/>
    </source>
</evidence>
<evidence type="ECO:0000259" key="2">
    <source>
        <dbReference type="SMART" id="SM00939"/>
    </source>
</evidence>
<dbReference type="STRING" id="1121322.SAMN02745136_03021"/>
<dbReference type="AlphaFoldDB" id="A0A1M6UC07"/>
<dbReference type="GO" id="GO:0008239">
    <property type="term" value="F:dipeptidyl-peptidase activity"/>
    <property type="evidence" value="ECO:0007669"/>
    <property type="project" value="InterPro"/>
</dbReference>
<gene>
    <name evidence="3" type="ORF">SAMN02745136_03021</name>
</gene>
<evidence type="ECO:0000256" key="1">
    <source>
        <dbReference type="ARBA" id="ARBA00022801"/>
    </source>
</evidence>
<keyword evidence="1" id="KW-0378">Hydrolase</keyword>
<evidence type="ECO:0000313" key="4">
    <source>
        <dbReference type="Proteomes" id="UP000184386"/>
    </source>
</evidence>
<reference evidence="3 4" key="1">
    <citation type="submission" date="2016-11" db="EMBL/GenBank/DDBJ databases">
        <authorList>
            <person name="Jaros S."/>
            <person name="Januszkiewicz K."/>
            <person name="Wedrychowicz H."/>
        </authorList>
    </citation>
    <scope>NUCLEOTIDE SEQUENCE [LARGE SCALE GENOMIC DNA]</scope>
    <source>
        <strain evidence="3 4">DSM 15929</strain>
    </source>
</reference>
<dbReference type="InterPro" id="IPR008979">
    <property type="entry name" value="Galactose-bd-like_sf"/>
</dbReference>
<dbReference type="Gene3D" id="2.60.120.260">
    <property type="entry name" value="Galactose-binding domain-like"/>
    <property type="match status" value="1"/>
</dbReference>
<dbReference type="InterPro" id="IPR013736">
    <property type="entry name" value="Xaa-Pro_dipept_C"/>
</dbReference>
<dbReference type="InterPro" id="IPR005674">
    <property type="entry name" value="CocE/Ser_esterase"/>
</dbReference>
<dbReference type="SUPFAM" id="SSF53474">
    <property type="entry name" value="alpha/beta-Hydrolases"/>
    <property type="match status" value="1"/>
</dbReference>
<dbReference type="InterPro" id="IPR029058">
    <property type="entry name" value="AB_hydrolase_fold"/>
</dbReference>
<dbReference type="Pfam" id="PF02129">
    <property type="entry name" value="Peptidase_S15"/>
    <property type="match status" value="1"/>
</dbReference>
<dbReference type="Gene3D" id="3.40.50.1820">
    <property type="entry name" value="alpha/beta hydrolase"/>
    <property type="match status" value="1"/>
</dbReference>
<dbReference type="OrthoDB" id="319764at2"/>
<dbReference type="InterPro" id="IPR000383">
    <property type="entry name" value="Xaa-Pro-like_dom"/>
</dbReference>
<proteinExistence type="predicted"/>
<dbReference type="NCBIfam" id="TIGR00976">
    <property type="entry name" value="CocE_NonD"/>
    <property type="match status" value="1"/>
</dbReference>
<feature type="domain" description="Xaa-Pro dipeptidyl-peptidase C-terminal" evidence="2">
    <location>
        <begin position="311"/>
        <end position="557"/>
    </location>
</feature>
<sequence length="563" mass="63657">MNEELQKIVTYMKELYSQAEQKESHYVAKKEEIMLPVSDGSRLKTTIWYPNDMACAPAVLVRSCYPDSRVIQETDAEEFCKRGFIFILQWCRGIGGSEGVWEPNVNDRKDGLDTLEWLNSQEFIESIGYWGNSYLAYTGWCMADAVPDKVKCMYLGVYGTNRYISAYKDGMFRQDILTSWAQGNAGIPIEADLLESYSFRPQIKVDRELWKADLEWYRTWISNTDGDSDYWNSGLWGRLKETPSKMKIPVCMWEGWYDHHLGSAVATYMNLSEEAKAHSVFRIGPWNHSHQPAITHQSVKNLADDSVQAPLSWFTQILKDKELPGGRVETYVIGADRWETWKTLPVPAEDSKVFYLSSKAAAGKEYGMSGKTGGKEGRVTYVYDPLNPVMSRGCESAFSTQTAVGSMEQPPCGFREDVISFVSETVEEAFEINGEIQVKLFVSTDAEDTAFTAKVMEIFEDGTAVNIRGSITTLAYRNGAAARGTYKPDSIVEITVSMWDIAWLVQKGSRLRVDISSSDFPQYSVHSNYPGVWALQEKTKKANQTIYFGGAYPSRIELPCVRL</sequence>
<dbReference type="EMBL" id="FRAC01000015">
    <property type="protein sequence ID" value="SHK66707.1"/>
    <property type="molecule type" value="Genomic_DNA"/>
</dbReference>
<dbReference type="RefSeq" id="WP_073277379.1">
    <property type="nucleotide sequence ID" value="NZ_FRAC01000015.1"/>
</dbReference>